<dbReference type="EMBL" id="BEWI01000032">
    <property type="protein sequence ID" value="GAY22685.1"/>
    <property type="molecule type" value="Genomic_DNA"/>
</dbReference>
<protein>
    <submittedName>
        <fullName evidence="1">Uncharacterized protein</fullName>
    </submittedName>
</protein>
<dbReference type="AlphaFoldDB" id="A0A292ZIR7"/>
<organism evidence="1 2">
    <name type="scientific">Sphingobium fuliginis (strain ATCC 27551)</name>
    <dbReference type="NCBI Taxonomy" id="336203"/>
    <lineage>
        <taxon>Bacteria</taxon>
        <taxon>Pseudomonadati</taxon>
        <taxon>Pseudomonadota</taxon>
        <taxon>Alphaproteobacteria</taxon>
        <taxon>Sphingomonadales</taxon>
        <taxon>Sphingomonadaceae</taxon>
        <taxon>Sphingobium</taxon>
    </lineage>
</organism>
<name>A0A292ZIR7_SPHSA</name>
<accession>A0A292ZIR7</accession>
<reference evidence="1 2" key="2">
    <citation type="journal article" date="2013" name="Environ. Sci. Technol.">
        <title>The 4-tert-butylphenol-utilizing bacterium Sphingobium fuliginis OMI can degrade bisphenols via phenolic ring hydroxylation and meta-cleavage pathway.</title>
        <authorList>
            <person name="Ogata Y."/>
            <person name="Goda S."/>
            <person name="Toyama T."/>
            <person name="Sei K."/>
            <person name="Ike M."/>
        </authorList>
    </citation>
    <scope>NUCLEOTIDE SEQUENCE [LARGE SCALE GENOMIC DNA]</scope>
    <source>
        <strain evidence="1 2">OMI</strain>
    </source>
</reference>
<proteinExistence type="predicted"/>
<gene>
    <name evidence="1" type="ORF">SFOMI_3246</name>
</gene>
<sequence length="39" mass="4074">MALRDAESGGAAGRFDAARVSLRASAPFALPASLARQWK</sequence>
<evidence type="ECO:0000313" key="1">
    <source>
        <dbReference type="EMBL" id="GAY22685.1"/>
    </source>
</evidence>
<comment type="caution">
    <text evidence="1">The sequence shown here is derived from an EMBL/GenBank/DDBJ whole genome shotgun (WGS) entry which is preliminary data.</text>
</comment>
<dbReference type="Proteomes" id="UP000221538">
    <property type="component" value="Unassembled WGS sequence"/>
</dbReference>
<evidence type="ECO:0000313" key="2">
    <source>
        <dbReference type="Proteomes" id="UP000221538"/>
    </source>
</evidence>
<reference evidence="1 2" key="1">
    <citation type="journal article" date="2013" name="Biodegradation">
        <title>Occurrence of 4-tert-butylphenol (4-t-BP) biodegradation in an aquatic sample caused by the presence of Spirodela polyrrhiza and isolation of a 4-t-BP-utilizing bacterium.</title>
        <authorList>
            <person name="Ogata Y."/>
            <person name="Toyama T."/>
            <person name="Yu N."/>
            <person name="Wang X."/>
            <person name="Sei K."/>
            <person name="Ike M."/>
        </authorList>
    </citation>
    <scope>NUCLEOTIDE SEQUENCE [LARGE SCALE GENOMIC DNA]</scope>
    <source>
        <strain evidence="1 2">OMI</strain>
    </source>
</reference>